<gene>
    <name evidence="1" type="ORF">GA574_29715</name>
</gene>
<dbReference type="Proteomes" id="UP000435059">
    <property type="component" value="Unassembled WGS sequence"/>
</dbReference>
<accession>A0A7J5NSR5</accession>
<dbReference type="Pfam" id="PF16765">
    <property type="entry name" value="Pim"/>
    <property type="match status" value="1"/>
</dbReference>
<reference evidence="1 2" key="1">
    <citation type="journal article" date="2019" name="Nat. Med.">
        <title>A library of human gut bacterial isolates paired with longitudinal multiomics data enables mechanistic microbiome research.</title>
        <authorList>
            <person name="Poyet M."/>
            <person name="Groussin M."/>
            <person name="Gibbons S.M."/>
            <person name="Avila-Pacheco J."/>
            <person name="Jiang X."/>
            <person name="Kearney S.M."/>
            <person name="Perrotta A.R."/>
            <person name="Berdy B."/>
            <person name="Zhao S."/>
            <person name="Lieberman T.D."/>
            <person name="Swanson P.K."/>
            <person name="Smith M."/>
            <person name="Roesemann S."/>
            <person name="Alexander J.E."/>
            <person name="Rich S.A."/>
            <person name="Livny J."/>
            <person name="Vlamakis H."/>
            <person name="Clish C."/>
            <person name="Bullock K."/>
            <person name="Deik A."/>
            <person name="Scott J."/>
            <person name="Pierce K.A."/>
            <person name="Xavier R.J."/>
            <person name="Alm E.J."/>
        </authorList>
    </citation>
    <scope>NUCLEOTIDE SEQUENCE [LARGE SCALE GENOMIC DNA]</scope>
    <source>
        <strain evidence="1 2">BIOML-A74</strain>
    </source>
</reference>
<keyword evidence="2" id="KW-1185">Reference proteome</keyword>
<organism evidence="1 2">
    <name type="scientific">Bacteroides xylanisolvens</name>
    <dbReference type="NCBI Taxonomy" id="371601"/>
    <lineage>
        <taxon>Bacteria</taxon>
        <taxon>Pseudomonadati</taxon>
        <taxon>Bacteroidota</taxon>
        <taxon>Bacteroidia</taxon>
        <taxon>Bacteroidales</taxon>
        <taxon>Bacteroidaceae</taxon>
        <taxon>Bacteroides</taxon>
    </lineage>
</organism>
<evidence type="ECO:0000313" key="2">
    <source>
        <dbReference type="Proteomes" id="UP000435059"/>
    </source>
</evidence>
<dbReference type="RefSeq" id="WP_151854180.1">
    <property type="nucleotide sequence ID" value="NZ_WDES01000128.1"/>
</dbReference>
<protein>
    <submittedName>
        <fullName evidence="1">Pesticin immunity protein</fullName>
    </submittedName>
</protein>
<dbReference type="AlphaFoldDB" id="A0A7J5NSR5"/>
<dbReference type="EMBL" id="WDES01000128">
    <property type="protein sequence ID" value="KAB6078235.1"/>
    <property type="molecule type" value="Genomic_DNA"/>
</dbReference>
<proteinExistence type="predicted"/>
<name>A0A7J5NSR5_9BACE</name>
<comment type="caution">
    <text evidence="1">The sequence shown here is derived from an EMBL/GenBank/DDBJ whole genome shotgun (WGS) entry which is preliminary data.</text>
</comment>
<dbReference type="InterPro" id="IPR031911">
    <property type="entry name" value="Pim"/>
</dbReference>
<evidence type="ECO:0000313" key="1">
    <source>
        <dbReference type="EMBL" id="KAB6078235.1"/>
    </source>
</evidence>
<sequence length="147" mass="16803">MKPIQLIYSILIYLFIHLGASASDKIYSAKEILLNLEVGSFHNSLSEGVPGEYKNHKTFKETEFTHGEYDKNKYFSLTNNDKSWMISLKIIGIKNDEYTVCFGDFSIIRPPTYVAVNPLILKKTKPGNFRVVKEIKKSIPGCAIYHH</sequence>